<evidence type="ECO:0000256" key="2">
    <source>
        <dbReference type="ARBA" id="ARBA00022884"/>
    </source>
</evidence>
<dbReference type="AlphaFoldDB" id="A0A8H3FQQ8"/>
<dbReference type="PROSITE" id="PS50886">
    <property type="entry name" value="TRBD"/>
    <property type="match status" value="1"/>
</dbReference>
<dbReference type="FunFam" id="2.40.50.140:FF:000199">
    <property type="entry name" value="tRNA-aminoacylation cofactor ARC1"/>
    <property type="match status" value="1"/>
</dbReference>
<evidence type="ECO:0000256" key="4">
    <source>
        <dbReference type="SAM" id="MobiDB-lite"/>
    </source>
</evidence>
<dbReference type="OrthoDB" id="19141at2759"/>
<sequence>MSTSTSSTKDLVAFLHSSFPSVVSATTSEADLSSNTSQQLYPDISYTDNEKVETSQWLTASSHLAASDEDEAKHAERLGSLNIHLSTRTTLLGSKPSIADAAMFHRLAPAVKAWSAEERTGEHGYSHIVRYIDFVQNAPLFALSLSPDDKVDIDVDDVKFIHKPIDPKEEKERKKKEKAATAIADGQTPLVVGKGKESKGNAQDQESQPRIAVADGATPQPSKKEKKEKAPKPAKQPPKETPLSPHLIDLRVGHILKAIPHPNADSLYVSTIACGDPPGTENTSEYEGQVVRTVCSGLNGLVPLEEMQGRKIIAVCNLKPVTMRGVKSAAMVLAASPRLKEGEEDDHKGPVELVNPPEGVAAGERVCFDGWEGEPEGVLNPKKKVWESLQPGFTTTEGLEVGFEVAGVEALKDTDGDKGKGVKQLVTKSGGRCTVKSLKGAAVR</sequence>
<dbReference type="InterPro" id="IPR012340">
    <property type="entry name" value="NA-bd_OB-fold"/>
</dbReference>
<dbReference type="InterPro" id="IPR036282">
    <property type="entry name" value="Glutathione-S-Trfase_C_sf"/>
</dbReference>
<dbReference type="Pfam" id="PF01588">
    <property type="entry name" value="tRNA_bind"/>
    <property type="match status" value="1"/>
</dbReference>
<evidence type="ECO:0000313" key="6">
    <source>
        <dbReference type="EMBL" id="CAF9927317.1"/>
    </source>
</evidence>
<evidence type="ECO:0000259" key="5">
    <source>
        <dbReference type="PROSITE" id="PS50886"/>
    </source>
</evidence>
<evidence type="ECO:0000256" key="1">
    <source>
        <dbReference type="ARBA" id="ARBA00022555"/>
    </source>
</evidence>
<evidence type="ECO:0000256" key="3">
    <source>
        <dbReference type="PROSITE-ProRule" id="PRU00209"/>
    </source>
</evidence>
<dbReference type="EMBL" id="CAJPDT010000046">
    <property type="protein sequence ID" value="CAF9927317.1"/>
    <property type="molecule type" value="Genomic_DNA"/>
</dbReference>
<dbReference type="Proteomes" id="UP000664534">
    <property type="component" value="Unassembled WGS sequence"/>
</dbReference>
<name>A0A8H3FQQ8_9LECA</name>
<dbReference type="Gene3D" id="1.20.1050.130">
    <property type="match status" value="1"/>
</dbReference>
<gene>
    <name evidence="6" type="primary">ARC1</name>
    <name evidence="6" type="ORF">IMSHALPRED_007183</name>
</gene>
<dbReference type="PANTHER" id="PTHR11586:SF33">
    <property type="entry name" value="AMINOACYL TRNA SYNTHASE COMPLEX-INTERACTING MULTIFUNCTIONAL PROTEIN 1"/>
    <property type="match status" value="1"/>
</dbReference>
<evidence type="ECO:0000313" key="7">
    <source>
        <dbReference type="Proteomes" id="UP000664534"/>
    </source>
</evidence>
<dbReference type="InterPro" id="IPR053836">
    <property type="entry name" value="Arc1-like_N"/>
</dbReference>
<feature type="domain" description="TRNA-binding" evidence="5">
    <location>
        <begin position="244"/>
        <end position="367"/>
    </location>
</feature>
<dbReference type="InterPro" id="IPR002547">
    <property type="entry name" value="tRNA-bd_dom"/>
</dbReference>
<reference evidence="6" key="1">
    <citation type="submission" date="2021-03" db="EMBL/GenBank/DDBJ databases">
        <authorList>
            <person name="Tagirdzhanova G."/>
        </authorList>
    </citation>
    <scope>NUCLEOTIDE SEQUENCE</scope>
</reference>
<dbReference type="Gene3D" id="2.40.50.140">
    <property type="entry name" value="Nucleic acid-binding proteins"/>
    <property type="match status" value="1"/>
</dbReference>
<keyword evidence="1 3" id="KW-0820">tRNA-binding</keyword>
<proteinExistence type="predicted"/>
<protein>
    <submittedName>
        <fullName evidence="6">G4 quadruplex nucleic acid binding protein</fullName>
    </submittedName>
</protein>
<keyword evidence="2 3" id="KW-0694">RNA-binding</keyword>
<comment type="caution">
    <text evidence="6">The sequence shown here is derived from an EMBL/GenBank/DDBJ whole genome shotgun (WGS) entry which is preliminary data.</text>
</comment>
<dbReference type="InterPro" id="IPR051270">
    <property type="entry name" value="Tyrosine-tRNA_ligase_regulator"/>
</dbReference>
<accession>A0A8H3FQQ8</accession>
<dbReference type="GO" id="GO:0000049">
    <property type="term" value="F:tRNA binding"/>
    <property type="evidence" value="ECO:0007669"/>
    <property type="project" value="UniProtKB-UniRule"/>
</dbReference>
<dbReference type="CDD" id="cd10304">
    <property type="entry name" value="GST_C_Arc1p_N_like"/>
    <property type="match status" value="1"/>
</dbReference>
<feature type="region of interest" description="Disordered" evidence="4">
    <location>
        <begin position="166"/>
        <end position="245"/>
    </location>
</feature>
<keyword evidence="7" id="KW-1185">Reference proteome</keyword>
<organism evidence="6 7">
    <name type="scientific">Imshaugia aleurites</name>
    <dbReference type="NCBI Taxonomy" id="172621"/>
    <lineage>
        <taxon>Eukaryota</taxon>
        <taxon>Fungi</taxon>
        <taxon>Dikarya</taxon>
        <taxon>Ascomycota</taxon>
        <taxon>Pezizomycotina</taxon>
        <taxon>Lecanoromycetes</taxon>
        <taxon>OSLEUM clade</taxon>
        <taxon>Lecanoromycetidae</taxon>
        <taxon>Lecanorales</taxon>
        <taxon>Lecanorineae</taxon>
        <taxon>Parmeliaceae</taxon>
        <taxon>Imshaugia</taxon>
    </lineage>
</organism>
<dbReference type="SUPFAM" id="SSF50249">
    <property type="entry name" value="Nucleic acid-binding proteins"/>
    <property type="match status" value="1"/>
</dbReference>
<dbReference type="PANTHER" id="PTHR11586">
    <property type="entry name" value="TRNA-AMINOACYLATION COFACTOR ARC1 FAMILY MEMBER"/>
    <property type="match status" value="1"/>
</dbReference>
<dbReference type="Pfam" id="PF21972">
    <property type="entry name" value="Arc1p_N_like"/>
    <property type="match status" value="1"/>
</dbReference>
<dbReference type="SUPFAM" id="SSF47616">
    <property type="entry name" value="GST C-terminal domain-like"/>
    <property type="match status" value="1"/>
</dbReference>
<feature type="compositionally biased region" description="Basic and acidic residues" evidence="4">
    <location>
        <begin position="222"/>
        <end position="231"/>
    </location>
</feature>
<dbReference type="GO" id="GO:0017102">
    <property type="term" value="C:methionyl glutamyl tRNA synthetase complex"/>
    <property type="evidence" value="ECO:0007669"/>
    <property type="project" value="TreeGrafter"/>
</dbReference>